<feature type="region of interest" description="Disordered" evidence="1">
    <location>
        <begin position="456"/>
        <end position="485"/>
    </location>
</feature>
<dbReference type="Pfam" id="PF03372">
    <property type="entry name" value="Exo_endo_phos"/>
    <property type="match status" value="1"/>
</dbReference>
<sequence>MNNILEIIPDSIFQDCEIFDSISDSENFWASNGLGIFHMNIGRIKSHFNELVLTLTPFISKIDIIILTETWYHPSYPYSFSITGYTGYFTSHQFNESSGIAVYVRNDLDLQTEELTHFTMANCLRLDLRLKDKKLTLLTMYRSPSGNATIFIEELDQFLHQIKNNRCLLVGDLNINILEQYMDNIGHEYLDTLHRHNYIPTVTTITRTKTNVRRDQLTTYTTLSCIDHINYKTRNLNEIKSAIIHTNISDHYSTITKLSLDYEKSSDPIIKQYKHIDYELLNEKLETQDWTNITNSDDPDFTASTLTEILSQHIDSCTEIKTYSNKMTPLKPWMTKALLLSLRNRDRLAKLTKRNPNNVRLLNYYKRVRNIVSKAIRTARDLELKRNIDRNRQDKRKLWTVIHDILDKHNNKSKIKTITYENIDYNCDTDTACCANIMNNYFKNVGKNIAETINNTRSPRNTLNEQETQHTGQNAPNNLSTFEPTTPTEVLTTMNKMKNNSAPGEDSLQTKVLKNITQYILSTDPHL</sequence>
<accession>A0A8D8XNE2</accession>
<dbReference type="EMBL" id="HBUF01339652">
    <property type="protein sequence ID" value="CAG6701000.1"/>
    <property type="molecule type" value="Transcribed_RNA"/>
</dbReference>
<evidence type="ECO:0000256" key="1">
    <source>
        <dbReference type="SAM" id="MobiDB-lite"/>
    </source>
</evidence>
<dbReference type="PANTHER" id="PTHR33395">
    <property type="entry name" value="TRANSCRIPTASE, PUTATIVE-RELATED-RELATED"/>
    <property type="match status" value="1"/>
</dbReference>
<evidence type="ECO:0000259" key="2">
    <source>
        <dbReference type="Pfam" id="PF03372"/>
    </source>
</evidence>
<dbReference type="GO" id="GO:0003824">
    <property type="term" value="F:catalytic activity"/>
    <property type="evidence" value="ECO:0007669"/>
    <property type="project" value="InterPro"/>
</dbReference>
<dbReference type="InterPro" id="IPR005135">
    <property type="entry name" value="Endo/exonuclease/phosphatase"/>
</dbReference>
<dbReference type="AlphaFoldDB" id="A0A8D8XNE2"/>
<proteinExistence type="predicted"/>
<name>A0A8D8XNE2_9HEMI</name>
<dbReference type="PANTHER" id="PTHR33395:SF22">
    <property type="entry name" value="REVERSE TRANSCRIPTASE DOMAIN-CONTAINING PROTEIN"/>
    <property type="match status" value="1"/>
</dbReference>
<dbReference type="GO" id="GO:0061343">
    <property type="term" value="P:cell adhesion involved in heart morphogenesis"/>
    <property type="evidence" value="ECO:0007669"/>
    <property type="project" value="TreeGrafter"/>
</dbReference>
<reference evidence="3" key="1">
    <citation type="submission" date="2021-05" db="EMBL/GenBank/DDBJ databases">
        <authorList>
            <person name="Alioto T."/>
            <person name="Alioto T."/>
            <person name="Gomez Garrido J."/>
        </authorList>
    </citation>
    <scope>NUCLEOTIDE SEQUENCE</scope>
</reference>
<dbReference type="InterPro" id="IPR036691">
    <property type="entry name" value="Endo/exonu/phosph_ase_sf"/>
</dbReference>
<evidence type="ECO:0000313" key="3">
    <source>
        <dbReference type="EMBL" id="CAG6701000.1"/>
    </source>
</evidence>
<dbReference type="Gene3D" id="3.60.10.10">
    <property type="entry name" value="Endonuclease/exonuclease/phosphatase"/>
    <property type="match status" value="1"/>
</dbReference>
<feature type="domain" description="Endonuclease/exonuclease/phosphatase" evidence="2">
    <location>
        <begin position="55"/>
        <end position="251"/>
    </location>
</feature>
<protein>
    <recommendedName>
        <fullName evidence="2">Endonuclease/exonuclease/phosphatase domain-containing protein</fullName>
    </recommendedName>
</protein>
<organism evidence="3">
    <name type="scientific">Cacopsylla melanoneura</name>
    <dbReference type="NCBI Taxonomy" id="428564"/>
    <lineage>
        <taxon>Eukaryota</taxon>
        <taxon>Metazoa</taxon>
        <taxon>Ecdysozoa</taxon>
        <taxon>Arthropoda</taxon>
        <taxon>Hexapoda</taxon>
        <taxon>Insecta</taxon>
        <taxon>Pterygota</taxon>
        <taxon>Neoptera</taxon>
        <taxon>Paraneoptera</taxon>
        <taxon>Hemiptera</taxon>
        <taxon>Sternorrhyncha</taxon>
        <taxon>Psylloidea</taxon>
        <taxon>Psyllidae</taxon>
        <taxon>Psyllinae</taxon>
        <taxon>Cacopsylla</taxon>
    </lineage>
</organism>
<dbReference type="GO" id="GO:0007508">
    <property type="term" value="P:larval heart development"/>
    <property type="evidence" value="ECO:0007669"/>
    <property type="project" value="TreeGrafter"/>
</dbReference>
<dbReference type="GO" id="GO:0031012">
    <property type="term" value="C:extracellular matrix"/>
    <property type="evidence" value="ECO:0007669"/>
    <property type="project" value="TreeGrafter"/>
</dbReference>
<dbReference type="SUPFAM" id="SSF56219">
    <property type="entry name" value="DNase I-like"/>
    <property type="match status" value="1"/>
</dbReference>